<comment type="similarity">
    <text evidence="1">Belongs to the ETF alpha-subunit/FixB family.</text>
</comment>
<dbReference type="InterPro" id="IPR018206">
    <property type="entry name" value="ETF_asu_C_CS"/>
</dbReference>
<dbReference type="InterPro" id="IPR001308">
    <property type="entry name" value="ETF_a/FixB"/>
</dbReference>
<protein>
    <recommendedName>
        <fullName evidence="5">Electron transfer flavoprotein alpha subunit C-terminal domain-containing protein</fullName>
    </recommendedName>
</protein>
<dbReference type="AlphaFoldDB" id="X0X6E8"/>
<keyword evidence="2" id="KW-0285">Flavoprotein</keyword>
<dbReference type="InterPro" id="IPR014731">
    <property type="entry name" value="ETF_asu_C"/>
</dbReference>
<dbReference type="Gene3D" id="3.40.50.1220">
    <property type="entry name" value="TPP-binding domain"/>
    <property type="match status" value="1"/>
</dbReference>
<evidence type="ECO:0000256" key="4">
    <source>
        <dbReference type="ARBA" id="ARBA00022982"/>
    </source>
</evidence>
<keyword evidence="4" id="KW-0813">Transport</keyword>
<dbReference type="GO" id="GO:0009055">
    <property type="term" value="F:electron transfer activity"/>
    <property type="evidence" value="ECO:0007669"/>
    <property type="project" value="InterPro"/>
</dbReference>
<reference evidence="6" key="1">
    <citation type="journal article" date="2014" name="Front. Microbiol.">
        <title>High frequency of phylogenetically diverse reductive dehalogenase-homologous genes in deep subseafloor sedimentary metagenomes.</title>
        <authorList>
            <person name="Kawai M."/>
            <person name="Futagami T."/>
            <person name="Toyoda A."/>
            <person name="Takaki Y."/>
            <person name="Nishi S."/>
            <person name="Hori S."/>
            <person name="Arai W."/>
            <person name="Tsubouchi T."/>
            <person name="Morono Y."/>
            <person name="Uchiyama I."/>
            <person name="Ito T."/>
            <person name="Fujiyama A."/>
            <person name="Inagaki F."/>
            <person name="Takami H."/>
        </authorList>
    </citation>
    <scope>NUCLEOTIDE SEQUENCE</scope>
    <source>
        <strain evidence="6">Expedition CK06-06</strain>
    </source>
</reference>
<proteinExistence type="inferred from homology"/>
<sequence length="173" mass="18376">IVRYDYKEHSLTQRAQLLAVVKESAKTASIAEAEIVVAGGLGLGDAGNFEIIEDLAQVLRGGVGASRGAVDAGWTSYAHQVGQTGKTVRPKLYIACGISGAIQHLVGMQSSEIIVAINKDPKAPIFNVADYSIVGDVLEVVPALTEEIKKVRIEDKEPVMSDSEQESELVLSS</sequence>
<organism evidence="6">
    <name type="scientific">marine sediment metagenome</name>
    <dbReference type="NCBI Taxonomy" id="412755"/>
    <lineage>
        <taxon>unclassified sequences</taxon>
        <taxon>metagenomes</taxon>
        <taxon>ecological metagenomes</taxon>
    </lineage>
</organism>
<gene>
    <name evidence="6" type="ORF">S01H1_74680</name>
</gene>
<accession>X0X6E8</accession>
<dbReference type="EMBL" id="BARS01049977">
    <property type="protein sequence ID" value="GAG38814.1"/>
    <property type="molecule type" value="Genomic_DNA"/>
</dbReference>
<feature type="domain" description="Electron transfer flavoprotein alpha subunit C-terminal" evidence="5">
    <location>
        <begin position="30"/>
        <end position="109"/>
    </location>
</feature>
<dbReference type="SUPFAM" id="SSF52467">
    <property type="entry name" value="DHS-like NAD/FAD-binding domain"/>
    <property type="match status" value="1"/>
</dbReference>
<evidence type="ECO:0000256" key="2">
    <source>
        <dbReference type="ARBA" id="ARBA00022630"/>
    </source>
</evidence>
<dbReference type="InterPro" id="IPR029035">
    <property type="entry name" value="DHS-like_NAD/FAD-binding_dom"/>
</dbReference>
<dbReference type="FunFam" id="3.40.50.1220:FF:000001">
    <property type="entry name" value="Electron transfer flavoprotein, alpha subunit"/>
    <property type="match status" value="1"/>
</dbReference>
<evidence type="ECO:0000256" key="1">
    <source>
        <dbReference type="ARBA" id="ARBA00005817"/>
    </source>
</evidence>
<keyword evidence="3" id="KW-0274">FAD</keyword>
<evidence type="ECO:0000259" key="5">
    <source>
        <dbReference type="Pfam" id="PF00766"/>
    </source>
</evidence>
<name>X0X6E8_9ZZZZ</name>
<feature type="non-terminal residue" evidence="6">
    <location>
        <position position="1"/>
    </location>
</feature>
<evidence type="ECO:0000313" key="6">
    <source>
        <dbReference type="EMBL" id="GAG38814.1"/>
    </source>
</evidence>
<keyword evidence="4" id="KW-0249">Electron transport</keyword>
<dbReference type="PANTHER" id="PTHR43153">
    <property type="entry name" value="ELECTRON TRANSFER FLAVOPROTEIN ALPHA"/>
    <property type="match status" value="1"/>
</dbReference>
<dbReference type="GO" id="GO:0050660">
    <property type="term" value="F:flavin adenine dinucleotide binding"/>
    <property type="evidence" value="ECO:0007669"/>
    <property type="project" value="InterPro"/>
</dbReference>
<dbReference type="GO" id="GO:0033539">
    <property type="term" value="P:fatty acid beta-oxidation using acyl-CoA dehydrogenase"/>
    <property type="evidence" value="ECO:0007669"/>
    <property type="project" value="TreeGrafter"/>
</dbReference>
<dbReference type="PANTHER" id="PTHR43153:SF1">
    <property type="entry name" value="ELECTRON TRANSFER FLAVOPROTEIN SUBUNIT ALPHA, MITOCHONDRIAL"/>
    <property type="match status" value="1"/>
</dbReference>
<evidence type="ECO:0000256" key="3">
    <source>
        <dbReference type="ARBA" id="ARBA00022827"/>
    </source>
</evidence>
<dbReference type="Pfam" id="PF00766">
    <property type="entry name" value="ETF_alpha"/>
    <property type="match status" value="1"/>
</dbReference>
<dbReference type="PROSITE" id="PS00696">
    <property type="entry name" value="ETF_ALPHA"/>
    <property type="match status" value="1"/>
</dbReference>
<comment type="caution">
    <text evidence="6">The sequence shown here is derived from an EMBL/GenBank/DDBJ whole genome shotgun (WGS) entry which is preliminary data.</text>
</comment>